<organism evidence="1 2">
    <name type="scientific">Marchantia polymorpha subsp. ruderalis</name>
    <dbReference type="NCBI Taxonomy" id="1480154"/>
    <lineage>
        <taxon>Eukaryota</taxon>
        <taxon>Viridiplantae</taxon>
        <taxon>Streptophyta</taxon>
        <taxon>Embryophyta</taxon>
        <taxon>Marchantiophyta</taxon>
        <taxon>Marchantiopsida</taxon>
        <taxon>Marchantiidae</taxon>
        <taxon>Marchantiales</taxon>
        <taxon>Marchantiaceae</taxon>
        <taxon>Marchantia</taxon>
    </lineage>
</organism>
<name>A0A176VDX0_MARPO</name>
<dbReference type="AlphaFoldDB" id="A0A176VDX0"/>
<dbReference type="EMBL" id="LVLJ01004011">
    <property type="protein sequence ID" value="OAE18767.1"/>
    <property type="molecule type" value="Genomic_DNA"/>
</dbReference>
<sequence>MSSFLRLSKVWPRYEALQSRWAPLATSSRFCGAPVCDQPPTIATADRTDEISNIEGSSSSVRCSWPALRIWTFLLLDEGSHGNGLREMDRSVSS</sequence>
<keyword evidence="2" id="KW-1185">Reference proteome</keyword>
<dbReference type="Proteomes" id="UP000077202">
    <property type="component" value="Unassembled WGS sequence"/>
</dbReference>
<evidence type="ECO:0000313" key="2">
    <source>
        <dbReference type="Proteomes" id="UP000077202"/>
    </source>
</evidence>
<gene>
    <name evidence="1" type="ORF">AXG93_2396s1180</name>
</gene>
<comment type="caution">
    <text evidence="1">The sequence shown here is derived from an EMBL/GenBank/DDBJ whole genome shotgun (WGS) entry which is preliminary data.</text>
</comment>
<accession>A0A176VDX0</accession>
<reference evidence="1" key="1">
    <citation type="submission" date="2016-03" db="EMBL/GenBank/DDBJ databases">
        <title>Mechanisms controlling the formation of the plant cell surface in tip-growing cells are functionally conserved among land plants.</title>
        <authorList>
            <person name="Honkanen S."/>
            <person name="Jones V.A."/>
            <person name="Morieri G."/>
            <person name="Champion C."/>
            <person name="Hetherington A.J."/>
            <person name="Kelly S."/>
            <person name="Saint-Marcoux D."/>
            <person name="Proust H."/>
            <person name="Prescott H."/>
            <person name="Dolan L."/>
        </authorList>
    </citation>
    <scope>NUCLEOTIDE SEQUENCE [LARGE SCALE GENOMIC DNA]</scope>
    <source>
        <tissue evidence="1">Whole gametophyte</tissue>
    </source>
</reference>
<proteinExistence type="predicted"/>
<evidence type="ECO:0000313" key="1">
    <source>
        <dbReference type="EMBL" id="OAE18767.1"/>
    </source>
</evidence>
<protein>
    <submittedName>
        <fullName evidence="1">Uncharacterized protein</fullName>
    </submittedName>
</protein>